<dbReference type="Pfam" id="PF19276">
    <property type="entry name" value="HD_assoc_2"/>
    <property type="match status" value="1"/>
</dbReference>
<protein>
    <submittedName>
        <fullName evidence="2">Phosphohydrolase</fullName>
    </submittedName>
</protein>
<dbReference type="InterPro" id="IPR006674">
    <property type="entry name" value="HD_domain"/>
</dbReference>
<dbReference type="OrthoDB" id="9803619at2"/>
<dbReference type="InterPro" id="IPR050135">
    <property type="entry name" value="dGTPase-like"/>
</dbReference>
<dbReference type="GO" id="GO:0006203">
    <property type="term" value="P:dGTP catabolic process"/>
    <property type="evidence" value="ECO:0007669"/>
    <property type="project" value="TreeGrafter"/>
</dbReference>
<dbReference type="PANTHER" id="PTHR11373">
    <property type="entry name" value="DEOXYNUCLEOSIDE TRIPHOSPHATE TRIPHOSPHOHYDROLASE"/>
    <property type="match status" value="1"/>
</dbReference>
<dbReference type="Gene3D" id="1.10.3210.10">
    <property type="entry name" value="Hypothetical protein af1432"/>
    <property type="match status" value="1"/>
</dbReference>
<accession>A0A2V3ZUB8</accession>
<dbReference type="RefSeq" id="WP_110362255.1">
    <property type="nucleotide sequence ID" value="NZ_QFLI01000009.1"/>
</dbReference>
<dbReference type="GO" id="GO:0008832">
    <property type="term" value="F:dGTPase activity"/>
    <property type="evidence" value="ECO:0007669"/>
    <property type="project" value="TreeGrafter"/>
</dbReference>
<dbReference type="InterPro" id="IPR045509">
    <property type="entry name" value="HD_assoc_2"/>
</dbReference>
<dbReference type="SMART" id="SM00471">
    <property type="entry name" value="HDc"/>
    <property type="match status" value="1"/>
</dbReference>
<dbReference type="CDD" id="cd00077">
    <property type="entry name" value="HDc"/>
    <property type="match status" value="1"/>
</dbReference>
<comment type="caution">
    <text evidence="2">The sequence shown here is derived from an EMBL/GenBank/DDBJ whole genome shotgun (WGS) entry which is preliminary data.</text>
</comment>
<evidence type="ECO:0000259" key="1">
    <source>
        <dbReference type="SMART" id="SM00471"/>
    </source>
</evidence>
<evidence type="ECO:0000313" key="3">
    <source>
        <dbReference type="Proteomes" id="UP000248079"/>
    </source>
</evidence>
<dbReference type="Pfam" id="PF01966">
    <property type="entry name" value="HD"/>
    <property type="match status" value="1"/>
</dbReference>
<feature type="domain" description="HD/PDEase" evidence="1">
    <location>
        <begin position="55"/>
        <end position="180"/>
    </location>
</feature>
<name>A0A2V3ZUB8_9BACT</name>
<reference evidence="2 3" key="1">
    <citation type="submission" date="2018-05" db="EMBL/GenBank/DDBJ databases">
        <title>Marinifilum breve JC075T sp. nov., a marine bacterium isolated from Yongle Blue Hole in the South China Sea.</title>
        <authorList>
            <person name="Fu T."/>
        </authorList>
    </citation>
    <scope>NUCLEOTIDE SEQUENCE [LARGE SCALE GENOMIC DNA]</scope>
    <source>
        <strain evidence="2 3">JC075</strain>
    </source>
</reference>
<gene>
    <name evidence="2" type="ORF">DF185_18095</name>
</gene>
<dbReference type="SUPFAM" id="SSF109604">
    <property type="entry name" value="HD-domain/PDEase-like"/>
    <property type="match status" value="1"/>
</dbReference>
<dbReference type="AlphaFoldDB" id="A0A2V3ZUB8"/>
<organism evidence="2 3">
    <name type="scientific">Marinifilum breve</name>
    <dbReference type="NCBI Taxonomy" id="2184082"/>
    <lineage>
        <taxon>Bacteria</taxon>
        <taxon>Pseudomonadati</taxon>
        <taxon>Bacteroidota</taxon>
        <taxon>Bacteroidia</taxon>
        <taxon>Marinilabiliales</taxon>
        <taxon>Marinifilaceae</taxon>
    </lineage>
</organism>
<dbReference type="InterPro" id="IPR003607">
    <property type="entry name" value="HD/PDEase_dom"/>
</dbReference>
<sequence>MSEQFTPKKKIVNDPVHGFIHIPIGISHELVEHHYFQRLRRIKQLGLTYLVFPGAFQNRFQHALGATHLMGMAIEVLRSKGNEITEKEAEAVHAAILLHDIGHGPFSHALEYSIVNGITHEKLSELFMSRLNKQFEGELDTAIQIFKNEYPKRFLNQLVSSQLDMDRLDYLRRDSFFSGVTEGVVGSARIIKMLDVRDDNLVVEEKGIYSIEKFLIARRLMYWQVYLHKTVIAAEEMLVYILKRAKYLAERGEELFATPALRYFLYHKIGITDFESETPLLDGKNALDIFAELDDDDLMVSIKVWSNHSDRVLSYLCKCIRDRQLFKIEIQKKPFSQDYIHKVRSGIKEYFGCSEHALDFIVINGMISNNAYTSEDHINILHKDGSVCDIAEASDMMNIDVLSKTVKKFYLCYPKIKIL</sequence>
<keyword evidence="3" id="KW-1185">Reference proteome</keyword>
<dbReference type="EMBL" id="QFLI01000009">
    <property type="protein sequence ID" value="PXX97879.1"/>
    <property type="molecule type" value="Genomic_DNA"/>
</dbReference>
<proteinExistence type="predicted"/>
<evidence type="ECO:0000313" key="2">
    <source>
        <dbReference type="EMBL" id="PXX97879.1"/>
    </source>
</evidence>
<dbReference type="Proteomes" id="UP000248079">
    <property type="component" value="Unassembled WGS sequence"/>
</dbReference>
<keyword evidence="2" id="KW-0378">Hydrolase</keyword>
<dbReference type="PANTHER" id="PTHR11373:SF4">
    <property type="entry name" value="DEOXYNUCLEOSIDE TRIPHOSPHATE TRIPHOSPHOHYDROLASE SAMHD1"/>
    <property type="match status" value="1"/>
</dbReference>